<protein>
    <submittedName>
        <fullName evidence="3">Esterase</fullName>
    </submittedName>
</protein>
<organism evidence="3 4">
    <name type="scientific">Arenivirga flava</name>
    <dbReference type="NCBI Taxonomy" id="1930060"/>
    <lineage>
        <taxon>Bacteria</taxon>
        <taxon>Bacillati</taxon>
        <taxon>Actinomycetota</taxon>
        <taxon>Actinomycetes</taxon>
        <taxon>Micrococcales</taxon>
        <taxon>Microbacteriaceae</taxon>
        <taxon>Arenivirga</taxon>
    </lineage>
</organism>
<evidence type="ECO:0000259" key="2">
    <source>
        <dbReference type="Pfam" id="PF07859"/>
    </source>
</evidence>
<proteinExistence type="predicted"/>
<dbReference type="RefSeq" id="WP_284230887.1">
    <property type="nucleotide sequence ID" value="NZ_BSUL01000001.1"/>
</dbReference>
<dbReference type="Pfam" id="PF07859">
    <property type="entry name" value="Abhydrolase_3"/>
    <property type="match status" value="1"/>
</dbReference>
<keyword evidence="1" id="KW-0378">Hydrolase</keyword>
<dbReference type="EMBL" id="BSUL01000001">
    <property type="protein sequence ID" value="GMA27901.1"/>
    <property type="molecule type" value="Genomic_DNA"/>
</dbReference>
<dbReference type="InterPro" id="IPR050300">
    <property type="entry name" value="GDXG_lipolytic_enzyme"/>
</dbReference>
<comment type="caution">
    <text evidence="3">The sequence shown here is derived from an EMBL/GenBank/DDBJ whole genome shotgun (WGS) entry which is preliminary data.</text>
</comment>
<reference evidence="3 4" key="1">
    <citation type="journal article" date="2014" name="Int. J. Syst. Evol. Microbiol.">
        <title>Complete genome sequence of Corynebacterium casei LMG S-19264T (=DSM 44701T), isolated from a smear-ripened cheese.</title>
        <authorList>
            <consortium name="US DOE Joint Genome Institute (JGI-PGF)"/>
            <person name="Walter F."/>
            <person name="Albersmeier A."/>
            <person name="Kalinowski J."/>
            <person name="Ruckert C."/>
        </authorList>
    </citation>
    <scope>NUCLEOTIDE SEQUENCE [LARGE SCALE GENOMIC DNA]</scope>
    <source>
        <strain evidence="3 4">NBRC 112289</strain>
    </source>
</reference>
<evidence type="ECO:0000256" key="1">
    <source>
        <dbReference type="ARBA" id="ARBA00022801"/>
    </source>
</evidence>
<keyword evidence="4" id="KW-1185">Reference proteome</keyword>
<dbReference type="InterPro" id="IPR013094">
    <property type="entry name" value="AB_hydrolase_3"/>
</dbReference>
<evidence type="ECO:0000313" key="4">
    <source>
        <dbReference type="Proteomes" id="UP001157160"/>
    </source>
</evidence>
<evidence type="ECO:0000313" key="3">
    <source>
        <dbReference type="EMBL" id="GMA27901.1"/>
    </source>
</evidence>
<dbReference type="GO" id="GO:0016787">
    <property type="term" value="F:hydrolase activity"/>
    <property type="evidence" value="ECO:0007669"/>
    <property type="project" value="UniProtKB-KW"/>
</dbReference>
<dbReference type="SUPFAM" id="SSF53474">
    <property type="entry name" value="alpha/beta-Hydrolases"/>
    <property type="match status" value="1"/>
</dbReference>
<dbReference type="Proteomes" id="UP001157160">
    <property type="component" value="Unassembled WGS sequence"/>
</dbReference>
<dbReference type="PANTHER" id="PTHR48081">
    <property type="entry name" value="AB HYDROLASE SUPERFAMILY PROTEIN C4A8.06C"/>
    <property type="match status" value="1"/>
</dbReference>
<dbReference type="Gene3D" id="3.40.50.1820">
    <property type="entry name" value="alpha/beta hydrolase"/>
    <property type="match status" value="1"/>
</dbReference>
<dbReference type="AlphaFoldDB" id="A0AA37XB16"/>
<gene>
    <name evidence="3" type="ORF">GCM10025874_11540</name>
</gene>
<dbReference type="InterPro" id="IPR029058">
    <property type="entry name" value="AB_hydrolase_fold"/>
</dbReference>
<sequence>MSWTSQAEGLIRFYDTAAADAPRPALLWLHGGGFAGGSIDMPEADAVARGLAARGIAVASVDYRLAGPGTRYPAPSDDAVAAWHWFAAHLEALHLDPSRTAIGGASAGGNLAAGALLRLPHPGPRPAAAVLAYPTLLAVQPLPGPALRAALDADPDADRFGPDVVRAMYEGFLGGPVERAPLAAVPGTASPEDLAGYPPVLMVNGDVDELRVSGEHFARLLHAAGRPVLVHLEPGTTHGHLNRPGEAAFGATLERIAAYLHGLPVTAVTGLPVAHA</sequence>
<name>A0AA37XB16_9MICO</name>
<feature type="domain" description="Alpha/beta hydrolase fold-3" evidence="2">
    <location>
        <begin position="26"/>
        <end position="240"/>
    </location>
</feature>
<accession>A0AA37XB16</accession>